<keyword evidence="4" id="KW-1185">Reference proteome</keyword>
<name>A0AAP0HBP8_9ASTR</name>
<feature type="chain" id="PRO_5042956110" evidence="2">
    <location>
        <begin position="24"/>
        <end position="151"/>
    </location>
</feature>
<feature type="region of interest" description="Disordered" evidence="1">
    <location>
        <begin position="82"/>
        <end position="126"/>
    </location>
</feature>
<dbReference type="EMBL" id="JBCNJP010000006">
    <property type="protein sequence ID" value="KAK9078792.1"/>
    <property type="molecule type" value="Genomic_DNA"/>
</dbReference>
<evidence type="ECO:0000256" key="2">
    <source>
        <dbReference type="SAM" id="SignalP"/>
    </source>
</evidence>
<keyword evidence="2" id="KW-0732">Signal</keyword>
<dbReference type="PANTHER" id="PTHR33743:SF19">
    <property type="entry name" value="PROTEIN GOLVEN 6"/>
    <property type="match status" value="1"/>
</dbReference>
<comment type="caution">
    <text evidence="3">The sequence shown here is derived from an EMBL/GenBank/DDBJ whole genome shotgun (WGS) entry which is preliminary data.</text>
</comment>
<dbReference type="AlphaFoldDB" id="A0AAP0HBP8"/>
<dbReference type="Proteomes" id="UP001408789">
    <property type="component" value="Unassembled WGS sequence"/>
</dbReference>
<dbReference type="PANTHER" id="PTHR33743">
    <property type="entry name" value="PROTEIN GOLVEN 6-RELATED"/>
    <property type="match status" value="1"/>
</dbReference>
<feature type="signal peptide" evidence="2">
    <location>
        <begin position="1"/>
        <end position="23"/>
    </location>
</feature>
<sequence length="151" mass="16910">MKLINYLMALLVLSSFLPYITQGIRLGKVALSASNNNQDILKISSTAVKESVQHDQLLAKSDIFSSGIKRNLMTKITSFLTTTNDSENQKSEHDPKPQVIKSTHQLAGKKEETSSNSSLQNSKHRVITEQYYSDIAEMDYTPARKKSPIHN</sequence>
<accession>A0AAP0HBP8</accession>
<evidence type="ECO:0000313" key="4">
    <source>
        <dbReference type="Proteomes" id="UP001408789"/>
    </source>
</evidence>
<reference evidence="3 4" key="1">
    <citation type="submission" date="2024-04" db="EMBL/GenBank/DDBJ databases">
        <title>The reference genome of an endangered Asteraceae, Deinandra increscens subsp. villosa, native to the Central Coast of California.</title>
        <authorList>
            <person name="Guilliams M."/>
            <person name="Hasenstab-Lehman K."/>
            <person name="Meyer R."/>
            <person name="Mcevoy S."/>
        </authorList>
    </citation>
    <scope>NUCLEOTIDE SEQUENCE [LARGE SCALE GENOMIC DNA]</scope>
    <source>
        <tissue evidence="3">Leaf</tissue>
    </source>
</reference>
<organism evidence="3 4">
    <name type="scientific">Deinandra increscens subsp. villosa</name>
    <dbReference type="NCBI Taxonomy" id="3103831"/>
    <lineage>
        <taxon>Eukaryota</taxon>
        <taxon>Viridiplantae</taxon>
        <taxon>Streptophyta</taxon>
        <taxon>Embryophyta</taxon>
        <taxon>Tracheophyta</taxon>
        <taxon>Spermatophyta</taxon>
        <taxon>Magnoliopsida</taxon>
        <taxon>eudicotyledons</taxon>
        <taxon>Gunneridae</taxon>
        <taxon>Pentapetalae</taxon>
        <taxon>asterids</taxon>
        <taxon>campanulids</taxon>
        <taxon>Asterales</taxon>
        <taxon>Asteraceae</taxon>
        <taxon>Asteroideae</taxon>
        <taxon>Heliantheae alliance</taxon>
        <taxon>Madieae</taxon>
        <taxon>Madiinae</taxon>
        <taxon>Deinandra</taxon>
    </lineage>
</organism>
<evidence type="ECO:0000313" key="3">
    <source>
        <dbReference type="EMBL" id="KAK9078792.1"/>
    </source>
</evidence>
<dbReference type="Pfam" id="PF21529">
    <property type="entry name" value="GLV1-2"/>
    <property type="match status" value="1"/>
</dbReference>
<feature type="compositionally biased region" description="Basic and acidic residues" evidence="1">
    <location>
        <begin position="87"/>
        <end position="96"/>
    </location>
</feature>
<dbReference type="InterPro" id="IPR049306">
    <property type="entry name" value="GLV1-2"/>
</dbReference>
<gene>
    <name evidence="3" type="ORF">SSX86_002850</name>
</gene>
<evidence type="ECO:0000256" key="1">
    <source>
        <dbReference type="SAM" id="MobiDB-lite"/>
    </source>
</evidence>
<protein>
    <submittedName>
        <fullName evidence="3">Uncharacterized protein</fullName>
    </submittedName>
</protein>
<proteinExistence type="predicted"/>